<feature type="domain" description="FAD dependent oxidoreductase" evidence="11">
    <location>
        <begin position="247"/>
        <end position="575"/>
    </location>
</feature>
<accession>A0A6J4NR49</accession>
<evidence type="ECO:0000256" key="5">
    <source>
        <dbReference type="ARBA" id="ARBA00022691"/>
    </source>
</evidence>
<dbReference type="SUPFAM" id="SSF51971">
    <property type="entry name" value="Nucleotide-binding domain"/>
    <property type="match status" value="1"/>
</dbReference>
<evidence type="ECO:0000256" key="3">
    <source>
        <dbReference type="ARBA" id="ARBA00022630"/>
    </source>
</evidence>
<evidence type="ECO:0000313" key="13">
    <source>
        <dbReference type="EMBL" id="CAA9395376.1"/>
    </source>
</evidence>
<evidence type="ECO:0000256" key="10">
    <source>
        <dbReference type="HAMAP-Rule" id="MF_01102"/>
    </source>
</evidence>
<dbReference type="PANTHER" id="PTHR13847:SF283">
    <property type="entry name" value="TRNA 5-METHYLAMINOMETHYL-2-THIOURIDINE BIOSYNTHESIS BIFUNCTIONAL PROTEIN MNMC"/>
    <property type="match status" value="1"/>
</dbReference>
<evidence type="ECO:0000256" key="4">
    <source>
        <dbReference type="ARBA" id="ARBA00022679"/>
    </source>
</evidence>
<dbReference type="GO" id="GO:0002097">
    <property type="term" value="P:tRNA wobble base modification"/>
    <property type="evidence" value="ECO:0007669"/>
    <property type="project" value="UniProtKB-UniRule"/>
</dbReference>
<dbReference type="InterPro" id="IPR029063">
    <property type="entry name" value="SAM-dependent_MTases_sf"/>
</dbReference>
<dbReference type="GO" id="GO:0005737">
    <property type="term" value="C:cytoplasm"/>
    <property type="evidence" value="ECO:0007669"/>
    <property type="project" value="UniProtKB-SubCell"/>
</dbReference>
<evidence type="ECO:0000256" key="8">
    <source>
        <dbReference type="ARBA" id="ARBA00023002"/>
    </source>
</evidence>
<keyword evidence="2 10" id="KW-0489">Methyltransferase</keyword>
<dbReference type="GO" id="GO:0016645">
    <property type="term" value="F:oxidoreductase activity, acting on the CH-NH group of donors"/>
    <property type="evidence" value="ECO:0007669"/>
    <property type="project" value="InterPro"/>
</dbReference>
<comment type="similarity">
    <text evidence="10">In the C-terminal section; belongs to the DAO family.</text>
</comment>
<dbReference type="EC" id="2.1.1.61" evidence="10"/>
<dbReference type="InterPro" id="IPR036188">
    <property type="entry name" value="FAD/NAD-bd_sf"/>
</dbReference>
<evidence type="ECO:0000256" key="9">
    <source>
        <dbReference type="ARBA" id="ARBA00023268"/>
    </source>
</evidence>
<dbReference type="InterPro" id="IPR023032">
    <property type="entry name" value="tRNA_MAMT_biosynth_bifunc_MnmC"/>
</dbReference>
<dbReference type="Pfam" id="PF05430">
    <property type="entry name" value="Methyltransf_30"/>
    <property type="match status" value="1"/>
</dbReference>
<dbReference type="InterPro" id="IPR006076">
    <property type="entry name" value="FAD-dep_OxRdtase"/>
</dbReference>
<dbReference type="NCBIfam" id="NF033855">
    <property type="entry name" value="tRNA_MNMC2"/>
    <property type="match status" value="1"/>
</dbReference>
<keyword evidence="6 10" id="KW-0819">tRNA processing</keyword>
<sequence>MAEPVDWSAEGTPRSARFDDIYRSSTGAPAQARHVFLGGCNLPNEWAGQPQWRILETGFGLGLNFLAAWRAWKNDPQRPRLLHFVSMEAWPVSAQDIERSAAPWPELAGLARQLAAQWWGLVPGFHRLAFDEGRVLLTLCIGDAAAMLQEQAFAADSVFLDGFDPQRNPAMWDLKTLKAVARCCGRGTAVATWTVSGQVRRDLGQCGFQLEKVPGLPPKRESLRGRFDPAWQLRRPPPTAMQASGNAIVIGAGLAGAAVAASLARRGWQVQVLDAAEQPAAGASALPAGLLAPHTSPDDNLLSRLSRAGVRITLQQCRELLEDGEDWQQSGVLERRGAEAPAFPDLGPGGEDWQRQHDEAVPAVWHAAAGWIKPAALVQAWLSQDGVQWKGRCNVTRLEQRQRRWHALAEDHKTIADGDLVVVAAAAGSAALLQGRLRLQPVRGQVSLGTGGSTPAWPAWPLNGNGHFLPSVPLAQGRAWLSGSTYVRGDTDLVHRHEEQLANLARLQALAPEVAEPLAAAFNAGQVAAWTGVRCASSDRRPLVGEIEPGLWANTAMGSRGLTFAALCAELLAARLHGEPLPLPAKLAAALDPARQRSAPVRTV</sequence>
<dbReference type="Pfam" id="PF01266">
    <property type="entry name" value="DAO"/>
    <property type="match status" value="1"/>
</dbReference>
<evidence type="ECO:0000256" key="6">
    <source>
        <dbReference type="ARBA" id="ARBA00022694"/>
    </source>
</evidence>
<dbReference type="Gene3D" id="3.50.50.60">
    <property type="entry name" value="FAD/NAD(P)-binding domain"/>
    <property type="match status" value="1"/>
</dbReference>
<comment type="catalytic activity">
    <reaction evidence="10">
        <text>5-aminomethyl-2-thiouridine(34) in tRNA + S-adenosyl-L-methionine = 5-methylaminomethyl-2-thiouridine(34) in tRNA + S-adenosyl-L-homocysteine + H(+)</text>
        <dbReference type="Rhea" id="RHEA:19569"/>
        <dbReference type="Rhea" id="RHEA-COMP:10195"/>
        <dbReference type="Rhea" id="RHEA-COMP:10197"/>
        <dbReference type="ChEBI" id="CHEBI:15378"/>
        <dbReference type="ChEBI" id="CHEBI:57856"/>
        <dbReference type="ChEBI" id="CHEBI:59789"/>
        <dbReference type="ChEBI" id="CHEBI:74454"/>
        <dbReference type="ChEBI" id="CHEBI:74455"/>
        <dbReference type="EC" id="2.1.1.61"/>
    </reaction>
</comment>
<keyword evidence="4 10" id="KW-0808">Transferase</keyword>
<keyword evidence="7 10" id="KW-0274">FAD</keyword>
<name>A0A6J4NR49_9BURK</name>
<keyword evidence="9 10" id="KW-0511">Multifunctional enzyme</keyword>
<reference evidence="13" key="1">
    <citation type="submission" date="2020-02" db="EMBL/GenBank/DDBJ databases">
        <authorList>
            <person name="Meier V. D."/>
        </authorList>
    </citation>
    <scope>NUCLEOTIDE SEQUENCE</scope>
    <source>
        <strain evidence="13">AVDCRST_MAG51</strain>
    </source>
</reference>
<evidence type="ECO:0000256" key="2">
    <source>
        <dbReference type="ARBA" id="ARBA00022603"/>
    </source>
</evidence>
<dbReference type="Gene3D" id="3.30.9.10">
    <property type="entry name" value="D-Amino Acid Oxidase, subunit A, domain 2"/>
    <property type="match status" value="1"/>
</dbReference>
<dbReference type="EMBL" id="CADCUX010000149">
    <property type="protein sequence ID" value="CAA9395376.1"/>
    <property type="molecule type" value="Genomic_DNA"/>
</dbReference>
<keyword evidence="1 10" id="KW-0963">Cytoplasm</keyword>
<evidence type="ECO:0000256" key="7">
    <source>
        <dbReference type="ARBA" id="ARBA00022827"/>
    </source>
</evidence>
<evidence type="ECO:0000256" key="1">
    <source>
        <dbReference type="ARBA" id="ARBA00022490"/>
    </source>
</evidence>
<dbReference type="PANTHER" id="PTHR13847">
    <property type="entry name" value="SARCOSINE DEHYDROGENASE-RELATED"/>
    <property type="match status" value="1"/>
</dbReference>
<proteinExistence type="inferred from homology"/>
<organism evidence="13">
    <name type="scientific">uncultured Ramlibacter sp</name>
    <dbReference type="NCBI Taxonomy" id="260755"/>
    <lineage>
        <taxon>Bacteria</taxon>
        <taxon>Pseudomonadati</taxon>
        <taxon>Pseudomonadota</taxon>
        <taxon>Betaproteobacteria</taxon>
        <taxon>Burkholderiales</taxon>
        <taxon>Comamonadaceae</taxon>
        <taxon>Ramlibacter</taxon>
        <taxon>environmental samples</taxon>
    </lineage>
</organism>
<feature type="region of interest" description="tRNA (mnm(5)s(2)U34)-methyltransferase" evidence="10">
    <location>
        <begin position="1"/>
        <end position="228"/>
    </location>
</feature>
<gene>
    <name evidence="10" type="primary">mnmC</name>
    <name evidence="13" type="ORF">AVDCRST_MAG51-556</name>
</gene>
<feature type="region of interest" description="FAD-dependent cmnm(5)s(2)U34 oxidoreductase" evidence="10">
    <location>
        <begin position="250"/>
        <end position="604"/>
    </location>
</feature>
<dbReference type="HAMAP" id="MF_01102">
    <property type="entry name" value="MnmC"/>
    <property type="match status" value="1"/>
</dbReference>
<dbReference type="InterPro" id="IPR047785">
    <property type="entry name" value="tRNA_MNMC2"/>
</dbReference>
<feature type="domain" description="MnmC-like methyltransferase" evidence="12">
    <location>
        <begin position="105"/>
        <end position="225"/>
    </location>
</feature>
<keyword evidence="3 10" id="KW-0285">Flavoprotein</keyword>
<dbReference type="EC" id="1.5.-.-" evidence="10"/>
<keyword evidence="8 10" id="KW-0560">Oxidoreductase</keyword>
<comment type="subcellular location">
    <subcellularLocation>
        <location evidence="10">Cytoplasm</location>
    </subcellularLocation>
</comment>
<comment type="function">
    <text evidence="10">Catalyzes the last two steps in the biosynthesis of 5-methylaminomethyl-2-thiouridine (mnm(5)s(2)U) at the wobble position (U34) in tRNA. Catalyzes the FAD-dependent demodification of cmnm(5)s(2)U34 to nm(5)s(2)U34, followed by the transfer of a methyl group from S-adenosyl-L-methionine to nm(5)s(2)U34, to form mnm(5)s(2)U34.</text>
</comment>
<dbReference type="GO" id="GO:0004808">
    <property type="term" value="F:tRNA (5-methylaminomethyl-2-thiouridylate)(34)-methyltransferase activity"/>
    <property type="evidence" value="ECO:0007669"/>
    <property type="project" value="UniProtKB-EC"/>
</dbReference>
<comment type="similarity">
    <text evidence="10">In the N-terminal section; belongs to the methyltransferase superfamily. tRNA (mnm(5)s(2)U34)-methyltransferase family.</text>
</comment>
<protein>
    <recommendedName>
        <fullName evidence="10">tRNA 5-methylaminomethyl-2-thiouridine biosynthesis bifunctional protein MnmC</fullName>
        <shortName evidence="10">tRNA mnm(5)s(2)U biosynthesis bifunctional protein</shortName>
    </recommendedName>
    <domain>
        <recommendedName>
            <fullName evidence="10">tRNA (mnm(5)s(2)U34)-methyltransferase</fullName>
            <ecNumber evidence="10">2.1.1.61</ecNumber>
        </recommendedName>
    </domain>
    <domain>
        <recommendedName>
            <fullName evidence="10">FAD-dependent cmnm(5)s(2)U34 oxidoreductase</fullName>
            <ecNumber evidence="10">1.5.-.-</ecNumber>
        </recommendedName>
    </domain>
</protein>
<keyword evidence="5 10" id="KW-0949">S-adenosyl-L-methionine</keyword>
<evidence type="ECO:0000259" key="12">
    <source>
        <dbReference type="Pfam" id="PF05430"/>
    </source>
</evidence>
<dbReference type="Gene3D" id="3.40.50.150">
    <property type="entry name" value="Vaccinia Virus protein VP39"/>
    <property type="match status" value="1"/>
</dbReference>
<evidence type="ECO:0000259" key="11">
    <source>
        <dbReference type="Pfam" id="PF01266"/>
    </source>
</evidence>
<dbReference type="GO" id="GO:0050660">
    <property type="term" value="F:flavin adenine dinucleotide binding"/>
    <property type="evidence" value="ECO:0007669"/>
    <property type="project" value="UniProtKB-UniRule"/>
</dbReference>
<dbReference type="AlphaFoldDB" id="A0A6J4NR49"/>
<dbReference type="InterPro" id="IPR008471">
    <property type="entry name" value="MnmC-like_methylTransf"/>
</dbReference>
<comment type="cofactor">
    <cofactor evidence="10">
        <name>FAD</name>
        <dbReference type="ChEBI" id="CHEBI:57692"/>
    </cofactor>
</comment>
<dbReference type="GO" id="GO:0032259">
    <property type="term" value="P:methylation"/>
    <property type="evidence" value="ECO:0007669"/>
    <property type="project" value="UniProtKB-KW"/>
</dbReference>